<evidence type="ECO:0008006" key="6">
    <source>
        <dbReference type="Google" id="ProtNLM"/>
    </source>
</evidence>
<gene>
    <name evidence="2" type="ORF">Cabys_258</name>
    <name evidence="3" type="ORF">Calab_1543</name>
</gene>
<dbReference type="EMBL" id="CP018099">
    <property type="protein sequence ID" value="APF17009.1"/>
    <property type="molecule type" value="Genomic_DNA"/>
</dbReference>
<feature type="chain" id="PRO_5010834582" description="HEAT repeat domain-containing protein" evidence="1">
    <location>
        <begin position="19"/>
        <end position="332"/>
    </location>
</feature>
<proteinExistence type="predicted"/>
<evidence type="ECO:0000313" key="2">
    <source>
        <dbReference type="EMBL" id="APF17009.1"/>
    </source>
</evidence>
<dbReference type="RefSeq" id="WP_006928233.1">
    <property type="nucleotide sequence ID" value="NZ_CM001402.1"/>
</dbReference>
<dbReference type="Proteomes" id="UP000183868">
    <property type="component" value="Chromosome"/>
</dbReference>
<keyword evidence="4" id="KW-1185">Reference proteome</keyword>
<dbReference type="InParanoid" id="H1XQL7"/>
<dbReference type="PaxDb" id="880073-Calab_1543"/>
<protein>
    <recommendedName>
        <fullName evidence="6">HEAT repeat domain-containing protein</fullName>
    </recommendedName>
</protein>
<evidence type="ECO:0000256" key="1">
    <source>
        <dbReference type="SAM" id="SignalP"/>
    </source>
</evidence>
<evidence type="ECO:0000313" key="3">
    <source>
        <dbReference type="EMBL" id="EHO41163.1"/>
    </source>
</evidence>
<dbReference type="KEGG" id="caby:Cabys_258"/>
<dbReference type="Proteomes" id="UP000004671">
    <property type="component" value="Chromosome"/>
</dbReference>
<reference evidence="3 4" key="1">
    <citation type="submission" date="2011-09" db="EMBL/GenBank/DDBJ databases">
        <title>The permanent draft genome of Caldithrix abyssi DSM 13497.</title>
        <authorList>
            <consortium name="US DOE Joint Genome Institute (JGI-PGF)"/>
            <person name="Lucas S."/>
            <person name="Han J."/>
            <person name="Lapidus A."/>
            <person name="Bruce D."/>
            <person name="Goodwin L."/>
            <person name="Pitluck S."/>
            <person name="Peters L."/>
            <person name="Kyrpides N."/>
            <person name="Mavromatis K."/>
            <person name="Ivanova N."/>
            <person name="Mikhailova N."/>
            <person name="Chertkov O."/>
            <person name="Detter J.C."/>
            <person name="Tapia R."/>
            <person name="Han C."/>
            <person name="Land M."/>
            <person name="Hauser L."/>
            <person name="Markowitz V."/>
            <person name="Cheng J.-F."/>
            <person name="Hugenholtz P."/>
            <person name="Woyke T."/>
            <person name="Wu D."/>
            <person name="Spring S."/>
            <person name="Brambilla E."/>
            <person name="Klenk H.-P."/>
            <person name="Eisen J.A."/>
        </authorList>
    </citation>
    <scope>NUCLEOTIDE SEQUENCE [LARGE SCALE GENOMIC DNA]</scope>
    <source>
        <strain evidence="3 4">DSM 13497</strain>
    </source>
</reference>
<organism evidence="3 4">
    <name type="scientific">Caldithrix abyssi DSM 13497</name>
    <dbReference type="NCBI Taxonomy" id="880073"/>
    <lineage>
        <taxon>Bacteria</taxon>
        <taxon>Pseudomonadati</taxon>
        <taxon>Calditrichota</taxon>
        <taxon>Calditrichia</taxon>
        <taxon>Calditrichales</taxon>
        <taxon>Calditrichaceae</taxon>
        <taxon>Caldithrix</taxon>
    </lineage>
</organism>
<feature type="signal peptide" evidence="1">
    <location>
        <begin position="1"/>
        <end position="18"/>
    </location>
</feature>
<sequence precursor="true">MRFSTIIFLLLLICLSGAQVIDTPDGKVEFIGLRRWSVEKIIDTLAVIAPGVSIDRCAGLLKEAGFPEASLFKYSWKNGKMYSVITIVEPEYARFIKYKTFTDSISEELPQWKGLIDIYRKNPFEMQLALNFWQKDLNALKESKFTEALSSDRIRLIQSKIASYNTQKDKELAIWILNNDPLWINRAMAAVVLINFPQSDLVWWSLMDALRDANARVSSMAISVLNHFSQFHPEPVTWSPLSATLYYLLNGTNLFAFPTVLRVLTKTNFSDSLLVPLISQTEGYLIFAYLKANNEKERQLAHEFLVSATGKDFGYDGRKWWEYLKGKGSLNN</sequence>
<evidence type="ECO:0000313" key="5">
    <source>
        <dbReference type="Proteomes" id="UP000183868"/>
    </source>
</evidence>
<evidence type="ECO:0000313" key="4">
    <source>
        <dbReference type="Proteomes" id="UP000004671"/>
    </source>
</evidence>
<reference evidence="2 5" key="2">
    <citation type="submission" date="2016-11" db="EMBL/GenBank/DDBJ databases">
        <title>Genomic analysis of Caldithrix abyssi and proposal of a novel bacterial phylum Caldithrichaeota.</title>
        <authorList>
            <person name="Kublanov I."/>
            <person name="Sigalova O."/>
            <person name="Gavrilov S."/>
            <person name="Lebedinsky A."/>
            <person name="Ivanova N."/>
            <person name="Daum C."/>
            <person name="Reddy T."/>
            <person name="Klenk H.P."/>
            <person name="Goker M."/>
            <person name="Reva O."/>
            <person name="Miroshnichenko M."/>
            <person name="Kyprides N."/>
            <person name="Woyke T."/>
            <person name="Gelfand M."/>
        </authorList>
    </citation>
    <scope>NUCLEOTIDE SEQUENCE [LARGE SCALE GENOMIC DNA]</scope>
    <source>
        <strain evidence="2 5">LF13</strain>
    </source>
</reference>
<dbReference type="EMBL" id="CM001402">
    <property type="protein sequence ID" value="EHO41163.1"/>
    <property type="molecule type" value="Genomic_DNA"/>
</dbReference>
<accession>H1XQL7</accession>
<dbReference type="HOGENOM" id="CLU_835961_0_0_0"/>
<name>H1XQL7_CALAY</name>
<dbReference type="AlphaFoldDB" id="H1XQL7"/>
<keyword evidence="1" id="KW-0732">Signal</keyword>